<feature type="domain" description="Cyclic nucleotide-binding" evidence="19">
    <location>
        <begin position="159"/>
        <end position="274"/>
    </location>
</feature>
<feature type="region of interest" description="Disordered" evidence="17">
    <location>
        <begin position="708"/>
        <end position="732"/>
    </location>
</feature>
<comment type="similarity">
    <text evidence="1 12">Belongs to the protein kinase superfamily. AGC Ser/Thr protein kinase family. cGMP subfamily.</text>
</comment>
<evidence type="ECO:0000259" key="19">
    <source>
        <dbReference type="PROSITE" id="PS50042"/>
    </source>
</evidence>
<keyword evidence="9 12" id="KW-0142">cGMP-binding</keyword>
<dbReference type="CDD" id="cd00038">
    <property type="entry name" value="CAP_ED"/>
    <property type="match status" value="2"/>
</dbReference>
<evidence type="ECO:0000256" key="9">
    <source>
        <dbReference type="ARBA" id="ARBA00022992"/>
    </source>
</evidence>
<dbReference type="Gene3D" id="3.30.200.20">
    <property type="entry name" value="Phosphorylase Kinase, domain 1"/>
    <property type="match status" value="1"/>
</dbReference>
<feature type="domain" description="Protein kinase" evidence="18">
    <location>
        <begin position="421"/>
        <end position="680"/>
    </location>
</feature>
<accession>A0A914XKX9</accession>
<dbReference type="Pfam" id="PF00069">
    <property type="entry name" value="Pkinase"/>
    <property type="match status" value="1"/>
</dbReference>
<dbReference type="InterPro" id="IPR000595">
    <property type="entry name" value="cNMP-bd_dom"/>
</dbReference>
<dbReference type="FunFam" id="1.10.510.10:FF:000210">
    <property type="entry name" value="Non-specific serine/threonine protein kinase"/>
    <property type="match status" value="1"/>
</dbReference>
<dbReference type="GO" id="GO:0004692">
    <property type="term" value="F:cGMP-dependent protein kinase activity"/>
    <property type="evidence" value="ECO:0007669"/>
    <property type="project" value="UniProtKB-EC"/>
</dbReference>
<dbReference type="SUPFAM" id="SSF51206">
    <property type="entry name" value="cAMP-binding domain-like"/>
    <property type="match status" value="2"/>
</dbReference>
<dbReference type="PROSITE" id="PS50042">
    <property type="entry name" value="CNMP_BINDING_3"/>
    <property type="match status" value="2"/>
</dbReference>
<dbReference type="InterPro" id="IPR018490">
    <property type="entry name" value="cNMP-bd_dom_sf"/>
</dbReference>
<dbReference type="PANTHER" id="PTHR24353:SF111">
    <property type="match status" value="1"/>
</dbReference>
<dbReference type="SUPFAM" id="SSF56112">
    <property type="entry name" value="Protein kinase-like (PK-like)"/>
    <property type="match status" value="1"/>
</dbReference>
<evidence type="ECO:0000313" key="21">
    <source>
        <dbReference type="Proteomes" id="UP000887566"/>
    </source>
</evidence>
<keyword evidence="4 12" id="KW-0140">cGMP</keyword>
<dbReference type="CDD" id="cd05572">
    <property type="entry name" value="STKc_cGK"/>
    <property type="match status" value="1"/>
</dbReference>
<dbReference type="PROSITE" id="PS50011">
    <property type="entry name" value="PROTEIN_KINASE_DOM"/>
    <property type="match status" value="1"/>
</dbReference>
<dbReference type="PROSITE" id="PS00107">
    <property type="entry name" value="PROTEIN_KINASE_ATP"/>
    <property type="match status" value="1"/>
</dbReference>
<organism evidence="21 22">
    <name type="scientific">Plectus sambesii</name>
    <dbReference type="NCBI Taxonomy" id="2011161"/>
    <lineage>
        <taxon>Eukaryota</taxon>
        <taxon>Metazoa</taxon>
        <taxon>Ecdysozoa</taxon>
        <taxon>Nematoda</taxon>
        <taxon>Chromadorea</taxon>
        <taxon>Plectida</taxon>
        <taxon>Plectina</taxon>
        <taxon>Plectoidea</taxon>
        <taxon>Plectidae</taxon>
        <taxon>Plectus</taxon>
    </lineage>
</organism>
<evidence type="ECO:0000313" key="22">
    <source>
        <dbReference type="WBParaSite" id="PSAMB.scaffold893size39148.g9515.t2"/>
    </source>
</evidence>
<feature type="compositionally biased region" description="Acidic residues" evidence="17">
    <location>
        <begin position="713"/>
        <end position="732"/>
    </location>
</feature>
<dbReference type="SMART" id="SM00220">
    <property type="entry name" value="S_TKc"/>
    <property type="match status" value="1"/>
</dbReference>
<feature type="domain" description="Cyclic nucleotide-binding" evidence="19">
    <location>
        <begin position="277"/>
        <end position="389"/>
    </location>
</feature>
<keyword evidence="16" id="KW-0175">Coiled coil</keyword>
<dbReference type="AlphaFoldDB" id="A0A914XKX9"/>
<dbReference type="InterPro" id="IPR000961">
    <property type="entry name" value="AGC-kinase_C"/>
</dbReference>
<feature type="binding site" evidence="14 15">
    <location>
        <position position="451"/>
    </location>
    <ligand>
        <name>ATP</name>
        <dbReference type="ChEBI" id="CHEBI:30616"/>
    </ligand>
</feature>
<evidence type="ECO:0000256" key="1">
    <source>
        <dbReference type="ARBA" id="ARBA00006352"/>
    </source>
</evidence>
<dbReference type="GO" id="GO:0030553">
    <property type="term" value="F:cGMP binding"/>
    <property type="evidence" value="ECO:0007669"/>
    <property type="project" value="UniProtKB-KW"/>
</dbReference>
<evidence type="ECO:0000256" key="5">
    <source>
        <dbReference type="ARBA" id="ARBA00022679"/>
    </source>
</evidence>
<dbReference type="PROSITE" id="PS51285">
    <property type="entry name" value="AGC_KINASE_CTER"/>
    <property type="match status" value="1"/>
</dbReference>
<feature type="binding site" evidence="14">
    <location>
        <begin position="427"/>
        <end position="435"/>
    </location>
    <ligand>
        <name>ATP</name>
        <dbReference type="ChEBI" id="CHEBI:30616"/>
    </ligand>
</feature>
<dbReference type="Gene3D" id="2.60.120.10">
    <property type="entry name" value="Jelly Rolls"/>
    <property type="match status" value="2"/>
</dbReference>
<evidence type="ECO:0000256" key="16">
    <source>
        <dbReference type="SAM" id="Coils"/>
    </source>
</evidence>
<keyword evidence="21" id="KW-1185">Reference proteome</keyword>
<comment type="catalytic activity">
    <reaction evidence="11">
        <text>L-seryl-[protein] + ATP = O-phospho-L-seryl-[protein] + ADP + H(+)</text>
        <dbReference type="Rhea" id="RHEA:17989"/>
        <dbReference type="Rhea" id="RHEA-COMP:9863"/>
        <dbReference type="Rhea" id="RHEA-COMP:11604"/>
        <dbReference type="ChEBI" id="CHEBI:15378"/>
        <dbReference type="ChEBI" id="CHEBI:29999"/>
        <dbReference type="ChEBI" id="CHEBI:30616"/>
        <dbReference type="ChEBI" id="CHEBI:83421"/>
        <dbReference type="ChEBI" id="CHEBI:456216"/>
        <dbReference type="EC" id="2.7.11.12"/>
    </reaction>
</comment>
<evidence type="ECO:0000256" key="14">
    <source>
        <dbReference type="PIRSR" id="PIRSR000559-2"/>
    </source>
</evidence>
<dbReference type="InterPro" id="IPR035014">
    <property type="entry name" value="STKc_cGK"/>
</dbReference>
<dbReference type="SMART" id="SM00100">
    <property type="entry name" value="cNMP"/>
    <property type="match status" value="2"/>
</dbReference>
<dbReference type="InterPro" id="IPR017441">
    <property type="entry name" value="Protein_kinase_ATP_BS"/>
</dbReference>
<dbReference type="CDD" id="cd12086">
    <property type="entry name" value="DD_cGKI-beta"/>
    <property type="match status" value="1"/>
</dbReference>
<dbReference type="Pfam" id="PF00027">
    <property type="entry name" value="cNMP_binding"/>
    <property type="match status" value="2"/>
</dbReference>
<keyword evidence="5 12" id="KW-0808">Transferase</keyword>
<dbReference type="InterPro" id="IPR014710">
    <property type="entry name" value="RmlC-like_jellyroll"/>
</dbReference>
<dbReference type="Gene3D" id="1.20.5.170">
    <property type="match status" value="1"/>
</dbReference>
<reference evidence="22" key="1">
    <citation type="submission" date="2022-11" db="UniProtKB">
        <authorList>
            <consortium name="WormBaseParasite"/>
        </authorList>
    </citation>
    <scope>IDENTIFICATION</scope>
</reference>
<dbReference type="WBParaSite" id="PSAMB.scaffold893size39148.g9515.t2">
    <property type="protein sequence ID" value="PSAMB.scaffold893size39148.g9515.t2"/>
    <property type="gene ID" value="PSAMB.scaffold893size39148.g9515"/>
</dbReference>
<evidence type="ECO:0000256" key="4">
    <source>
        <dbReference type="ARBA" id="ARBA00022535"/>
    </source>
</evidence>
<evidence type="ECO:0000256" key="15">
    <source>
        <dbReference type="PROSITE-ProRule" id="PRU10141"/>
    </source>
</evidence>
<evidence type="ECO:0000256" key="11">
    <source>
        <dbReference type="ARBA" id="ARBA00047462"/>
    </source>
</evidence>
<proteinExistence type="inferred from homology"/>
<feature type="coiled-coil region" evidence="16">
    <location>
        <begin position="11"/>
        <end position="45"/>
    </location>
</feature>
<dbReference type="GO" id="GO:0005524">
    <property type="term" value="F:ATP binding"/>
    <property type="evidence" value="ECO:0007669"/>
    <property type="project" value="UniProtKB-UniRule"/>
</dbReference>
<feature type="domain" description="AGC-kinase C-terminal" evidence="20">
    <location>
        <begin position="681"/>
        <end position="732"/>
    </location>
</feature>
<dbReference type="InterPro" id="IPR000719">
    <property type="entry name" value="Prot_kinase_dom"/>
</dbReference>
<evidence type="ECO:0000256" key="10">
    <source>
        <dbReference type="ARBA" id="ARBA00047298"/>
    </source>
</evidence>
<dbReference type="PANTHER" id="PTHR24353">
    <property type="entry name" value="CYCLIC NUCLEOTIDE-DEPENDENT PROTEIN KINASE"/>
    <property type="match status" value="1"/>
</dbReference>
<dbReference type="InterPro" id="IPR002374">
    <property type="entry name" value="cGMP_dep_kinase"/>
</dbReference>
<evidence type="ECO:0000259" key="20">
    <source>
        <dbReference type="PROSITE" id="PS51285"/>
    </source>
</evidence>
<keyword evidence="6 12" id="KW-0547">Nucleotide-binding</keyword>
<dbReference type="PROSITE" id="PS00108">
    <property type="entry name" value="PROTEIN_KINASE_ST"/>
    <property type="match status" value="1"/>
</dbReference>
<sequence length="732" mass="82671">MATLREFQIALQDKLEEIVQRDEIIDDLEREIAEKDRKIESLMLELGKYRTLVSNSSSLTSPTQKLTPTVHITRPPANVVLQQATKVESTPIICGGSTGSSFASMTQFPPTGALLGVKEKRAAISGESSSSIGSSTTSHHSKNQKSRELIKNALLANDFLRHLDLEQICEMVECMYNVDVAKNCLIIREGDDGSLVYVMEDGTVEVSKDGRYLCTLAPGKVFGELAILYNCTRTASVRAMTACRLWAINRQTFQAIMMKTGMAKHSEYVSFLQSIPIFQDLAEEKMHRLADLLVEETFKYGEYIARQGSSGSTFFIISKGQVRVTTNVSQSQLTKVKAHEKTVKTLAVGDFFGEQALFDDDIRTANYVVSSHEGCTCLTIDRDSYNELIRRRDDGRTTGSPIGRRSVTLSPEFTSLRLGDLRIVATLGVGGFGRVELVHAIGDGSKSFALKVMRKKHIVETKQQTHIMNERNIMFECHSEFIVRLYRTFRDAKYLYMLMESCLGGEVWSLLRDRSRFDEHTSRFYTACAMEALEYLHRRGIIYRDLKPENMLVDESGYAKLVDFGFAKHIGFSRKTWTFCGTPEYVAPEVVLNKGHDYAVDFWSLGIFIFELLTGSPPFVAPDPMRTYNTILKGIDALDFPRHMSKNAIVIIKKLCRELPNERLGCGRGGFKDIRRNRWFDCFNFDGLKNRTLQPPILPNIKNAIDTSNFDEFPPDEEPPPPDDISGWDEDF</sequence>
<feature type="region of interest" description="Disordered" evidence="17">
    <location>
        <begin position="126"/>
        <end position="145"/>
    </location>
</feature>
<protein>
    <recommendedName>
        <fullName evidence="2 12">cGMP-dependent protein kinase</fullName>
        <ecNumber evidence="2 12">2.7.11.12</ecNumber>
    </recommendedName>
</protein>
<dbReference type="Gene3D" id="1.10.510.10">
    <property type="entry name" value="Transferase(Phosphotransferase) domain 1"/>
    <property type="match status" value="1"/>
</dbReference>
<dbReference type="EC" id="2.7.11.12" evidence="2 12"/>
<dbReference type="InterPro" id="IPR011009">
    <property type="entry name" value="Kinase-like_dom_sf"/>
</dbReference>
<keyword evidence="3 12" id="KW-0723">Serine/threonine-protein kinase</keyword>
<evidence type="ECO:0000259" key="18">
    <source>
        <dbReference type="PROSITE" id="PS50011"/>
    </source>
</evidence>
<evidence type="ECO:0000256" key="17">
    <source>
        <dbReference type="SAM" id="MobiDB-lite"/>
    </source>
</evidence>
<evidence type="ECO:0000256" key="8">
    <source>
        <dbReference type="ARBA" id="ARBA00022840"/>
    </source>
</evidence>
<evidence type="ECO:0000256" key="6">
    <source>
        <dbReference type="ARBA" id="ARBA00022741"/>
    </source>
</evidence>
<evidence type="ECO:0000256" key="3">
    <source>
        <dbReference type="ARBA" id="ARBA00022527"/>
    </source>
</evidence>
<dbReference type="SMART" id="SM00133">
    <property type="entry name" value="S_TK_X"/>
    <property type="match status" value="1"/>
</dbReference>
<evidence type="ECO:0000256" key="13">
    <source>
        <dbReference type="PIRSR" id="PIRSR000559-1"/>
    </source>
</evidence>
<comment type="catalytic activity">
    <reaction evidence="10 12">
        <text>L-threonyl-[protein] + ATP = O-phospho-L-threonyl-[protein] + ADP + H(+)</text>
        <dbReference type="Rhea" id="RHEA:46608"/>
        <dbReference type="Rhea" id="RHEA-COMP:11060"/>
        <dbReference type="Rhea" id="RHEA-COMP:11605"/>
        <dbReference type="ChEBI" id="CHEBI:15378"/>
        <dbReference type="ChEBI" id="CHEBI:30013"/>
        <dbReference type="ChEBI" id="CHEBI:30616"/>
        <dbReference type="ChEBI" id="CHEBI:61977"/>
        <dbReference type="ChEBI" id="CHEBI:456216"/>
        <dbReference type="EC" id="2.7.11.12"/>
    </reaction>
</comment>
<dbReference type="Proteomes" id="UP000887566">
    <property type="component" value="Unplaced"/>
</dbReference>
<feature type="compositionally biased region" description="Low complexity" evidence="17">
    <location>
        <begin position="126"/>
        <end position="138"/>
    </location>
</feature>
<keyword evidence="7 12" id="KW-0418">Kinase</keyword>
<feature type="active site" description="Proton acceptor" evidence="13">
    <location>
        <position position="545"/>
    </location>
</feature>
<name>A0A914XKX9_9BILA</name>
<dbReference type="PIRSF" id="PIRSF000559">
    <property type="entry name" value="cGMP-dep_kinase"/>
    <property type="match status" value="1"/>
</dbReference>
<dbReference type="PROSITE" id="PS00888">
    <property type="entry name" value="CNMP_BINDING_1"/>
    <property type="match status" value="1"/>
</dbReference>
<dbReference type="InterPro" id="IPR018488">
    <property type="entry name" value="cNMP-bd_CS"/>
</dbReference>
<keyword evidence="8 12" id="KW-0067">ATP-binding</keyword>
<dbReference type="FunFam" id="2.60.120.10:FF:000072">
    <property type="entry name" value="cGMP-dependent protein kinase"/>
    <property type="match status" value="1"/>
</dbReference>
<evidence type="ECO:0000256" key="2">
    <source>
        <dbReference type="ARBA" id="ARBA00012428"/>
    </source>
</evidence>
<evidence type="ECO:0000256" key="12">
    <source>
        <dbReference type="PIRNR" id="PIRNR000559"/>
    </source>
</evidence>
<evidence type="ECO:0000256" key="7">
    <source>
        <dbReference type="ARBA" id="ARBA00022777"/>
    </source>
</evidence>
<dbReference type="PROSITE" id="PS00889">
    <property type="entry name" value="CNMP_BINDING_2"/>
    <property type="match status" value="1"/>
</dbReference>
<dbReference type="InterPro" id="IPR008271">
    <property type="entry name" value="Ser/Thr_kinase_AS"/>
</dbReference>